<organism evidence="1 2">
    <name type="scientific">Immersiella caudata</name>
    <dbReference type="NCBI Taxonomy" id="314043"/>
    <lineage>
        <taxon>Eukaryota</taxon>
        <taxon>Fungi</taxon>
        <taxon>Dikarya</taxon>
        <taxon>Ascomycota</taxon>
        <taxon>Pezizomycotina</taxon>
        <taxon>Sordariomycetes</taxon>
        <taxon>Sordariomycetidae</taxon>
        <taxon>Sordariales</taxon>
        <taxon>Lasiosphaeriaceae</taxon>
        <taxon>Immersiella</taxon>
    </lineage>
</organism>
<dbReference type="EMBL" id="JAULSU010000002">
    <property type="protein sequence ID" value="KAK0627141.1"/>
    <property type="molecule type" value="Genomic_DNA"/>
</dbReference>
<evidence type="ECO:0000313" key="2">
    <source>
        <dbReference type="Proteomes" id="UP001175000"/>
    </source>
</evidence>
<sequence>QIYKTTCIRSATHNRKGLSKPNIVMAGICDSAAKDQDGIIIEELDDASTHKFVKSGWKAD</sequence>
<feature type="non-terminal residue" evidence="1">
    <location>
        <position position="1"/>
    </location>
</feature>
<name>A0AA40C6B2_9PEZI</name>
<proteinExistence type="predicted"/>
<dbReference type="Proteomes" id="UP001175000">
    <property type="component" value="Unassembled WGS sequence"/>
</dbReference>
<dbReference type="AlphaFoldDB" id="A0AA40C6B2"/>
<accession>A0AA40C6B2</accession>
<protein>
    <submittedName>
        <fullName evidence="1">Uncharacterized protein</fullName>
    </submittedName>
</protein>
<gene>
    <name evidence="1" type="ORF">B0T14DRAFT_422031</name>
</gene>
<comment type="caution">
    <text evidence="1">The sequence shown here is derived from an EMBL/GenBank/DDBJ whole genome shotgun (WGS) entry which is preliminary data.</text>
</comment>
<keyword evidence="2" id="KW-1185">Reference proteome</keyword>
<evidence type="ECO:0000313" key="1">
    <source>
        <dbReference type="EMBL" id="KAK0627141.1"/>
    </source>
</evidence>
<reference evidence="1" key="1">
    <citation type="submission" date="2023-06" db="EMBL/GenBank/DDBJ databases">
        <title>Genome-scale phylogeny and comparative genomics of the fungal order Sordariales.</title>
        <authorList>
            <consortium name="Lawrence Berkeley National Laboratory"/>
            <person name="Hensen N."/>
            <person name="Bonometti L."/>
            <person name="Westerberg I."/>
            <person name="Brannstrom I.O."/>
            <person name="Guillou S."/>
            <person name="Cros-Aarteil S."/>
            <person name="Calhoun S."/>
            <person name="Haridas S."/>
            <person name="Kuo A."/>
            <person name="Mondo S."/>
            <person name="Pangilinan J."/>
            <person name="Riley R."/>
            <person name="Labutti K."/>
            <person name="Andreopoulos B."/>
            <person name="Lipzen A."/>
            <person name="Chen C."/>
            <person name="Yanf M."/>
            <person name="Daum C."/>
            <person name="Ng V."/>
            <person name="Clum A."/>
            <person name="Steindorff A."/>
            <person name="Ohm R."/>
            <person name="Martin F."/>
            <person name="Silar P."/>
            <person name="Natvig D."/>
            <person name="Lalanne C."/>
            <person name="Gautier V."/>
            <person name="Ament-Velasquez S.L."/>
            <person name="Kruys A."/>
            <person name="Hutchinson M.I."/>
            <person name="Powell A.J."/>
            <person name="Barry K."/>
            <person name="Miller A.N."/>
            <person name="Grigoriev I.V."/>
            <person name="Debuchy R."/>
            <person name="Gladieux P."/>
            <person name="Thoren M.H."/>
            <person name="Johannesson H."/>
        </authorList>
    </citation>
    <scope>NUCLEOTIDE SEQUENCE</scope>
    <source>
        <strain evidence="1">CBS 606.72</strain>
    </source>
</reference>